<feature type="non-terminal residue" evidence="1">
    <location>
        <position position="1"/>
    </location>
</feature>
<organism evidence="1 2">
    <name type="scientific">Tieghemostelium lacteum</name>
    <name type="common">Slime mold</name>
    <name type="synonym">Dictyostelium lacteum</name>
    <dbReference type="NCBI Taxonomy" id="361077"/>
    <lineage>
        <taxon>Eukaryota</taxon>
        <taxon>Amoebozoa</taxon>
        <taxon>Evosea</taxon>
        <taxon>Eumycetozoa</taxon>
        <taxon>Dictyostelia</taxon>
        <taxon>Dictyosteliales</taxon>
        <taxon>Raperosteliaceae</taxon>
        <taxon>Tieghemostelium</taxon>
    </lineage>
</organism>
<evidence type="ECO:0000313" key="1">
    <source>
        <dbReference type="EMBL" id="KYQ94200.1"/>
    </source>
</evidence>
<dbReference type="EMBL" id="LODT01000022">
    <property type="protein sequence ID" value="KYQ94200.1"/>
    <property type="molecule type" value="Genomic_DNA"/>
</dbReference>
<keyword evidence="2" id="KW-1185">Reference proteome</keyword>
<evidence type="ECO:0000313" key="2">
    <source>
        <dbReference type="Proteomes" id="UP000076078"/>
    </source>
</evidence>
<gene>
    <name evidence="1" type="ORF">DLAC_04494</name>
</gene>
<dbReference type="AlphaFoldDB" id="A0A151ZJZ0"/>
<dbReference type="SUPFAM" id="SSF52540">
    <property type="entry name" value="P-loop containing nucleoside triphosphate hydrolases"/>
    <property type="match status" value="1"/>
</dbReference>
<accession>A0A151ZJZ0</accession>
<proteinExistence type="predicted"/>
<comment type="caution">
    <text evidence="1">The sequence shown here is derived from an EMBL/GenBank/DDBJ whole genome shotgun (WGS) entry which is preliminary data.</text>
</comment>
<name>A0A151ZJZ0_TIELA</name>
<dbReference type="Proteomes" id="UP000076078">
    <property type="component" value="Unassembled WGS sequence"/>
</dbReference>
<dbReference type="InterPro" id="IPR027417">
    <property type="entry name" value="P-loop_NTPase"/>
</dbReference>
<dbReference type="STRING" id="361077.A0A151ZJZ0"/>
<sequence>IKISSKENSSITISASSFFFPTMSTDSNNIQPTSFNDIDIPNEHWNNESVQKWCKVIGIPDSDIKHIRDSNIKGKWLVLKKDNLEKELKKIQVSAGSAFKIYLKFNPNPISTMLHSITQNTFNCFQESSKAFVDREHELKELAKYAIITLQNGKVIDKNNIIARMAVTSQMWGSGKSTLGQRFISSLRENLYSIKEYLLENVNLRIYDFNEFSKDLETDIEKLTTYKTITLDYKVLFLEKLNCLSGQNIEINWDRVTLVTLYNIVLNSLGLISEKEKEITVPSLLELIKGHRFFFHFDEIDLTISKDGQFLDDIDSSRVLNDMWNKIFYPLASRGFPVYISGRSTILLSLHQGLYQAQGVTSPPKSSIEYILLHMFEPKHIEELLKLSSITYPNYEELSKKIHLYTSGVPRLVIYTRQYLVSIGKPELDIHSLMQYFNSIRLSHEILSISDTKLVDKFYFELIRLAVFRIPFDINKNIICNEIWGTKNINMPALPLIQHYHVYIQPIQKPYVLISVPLVMIYQIISKLKKISQTDPTIAYRISQFESLRDCITFFRGSSKGDFMEHIFASAISNILFFGPMEVGNKDPVPESSIFFYISKDLLKGKVNIQPEVLGIFPKFVSKEKYINEKQNQNQSGSIEVLKSKLIDYIKSSKAHVLYKCAPQSESCDFYLKLNPELVIGYCIKNLPSRGFDLGDLQKEIEKSTIIDDTIKLIFVVVSTNNSKQFESYPPSHIIKHGDDIVSYQYDPEYTFKDWMTPNNLYTVILTPKGIEILIGLVYQQLLNDINNNFKHFEQPSRYLQSQSIIPPRIEENVKMDIDD</sequence>
<protein>
    <submittedName>
        <fullName evidence="1">Uncharacterized protein</fullName>
    </submittedName>
</protein>
<dbReference type="InParanoid" id="A0A151ZJZ0"/>
<reference evidence="1 2" key="1">
    <citation type="submission" date="2015-12" db="EMBL/GenBank/DDBJ databases">
        <title>Dictyostelia acquired genes for synthesis and detection of signals that induce cell-type specialization by lateral gene transfer from prokaryotes.</title>
        <authorList>
            <person name="Gloeckner G."/>
            <person name="Schaap P."/>
        </authorList>
    </citation>
    <scope>NUCLEOTIDE SEQUENCE [LARGE SCALE GENOMIC DNA]</scope>
    <source>
        <strain evidence="1 2">TK</strain>
    </source>
</reference>